<evidence type="ECO:0000259" key="1">
    <source>
        <dbReference type="PROSITE" id="PS51886"/>
    </source>
</evidence>
<reference evidence="2 3" key="1">
    <citation type="journal article" date="2024" name="Nat. Commun.">
        <title>Phylogenomics reveals the evolutionary origins of lichenization in chlorophyte algae.</title>
        <authorList>
            <person name="Puginier C."/>
            <person name="Libourel C."/>
            <person name="Otte J."/>
            <person name="Skaloud P."/>
            <person name="Haon M."/>
            <person name="Grisel S."/>
            <person name="Petersen M."/>
            <person name="Berrin J.G."/>
            <person name="Delaux P.M."/>
            <person name="Dal Grande F."/>
            <person name="Keller J."/>
        </authorList>
    </citation>
    <scope>NUCLEOTIDE SEQUENCE [LARGE SCALE GENOMIC DNA]</scope>
    <source>
        <strain evidence="2 3">SAG 2043</strain>
    </source>
</reference>
<dbReference type="AlphaFoldDB" id="A0AAW1QQA4"/>
<evidence type="ECO:0000313" key="3">
    <source>
        <dbReference type="Proteomes" id="UP001489004"/>
    </source>
</evidence>
<gene>
    <name evidence="2" type="ORF">WJX72_002360</name>
</gene>
<accession>A0AAW1QQA4</accession>
<feature type="domain" description="TLDc" evidence="1">
    <location>
        <begin position="51"/>
        <end position="179"/>
    </location>
</feature>
<dbReference type="Pfam" id="PF07534">
    <property type="entry name" value="TLD"/>
    <property type="match status" value="1"/>
</dbReference>
<name>A0AAW1QQA4_9CHLO</name>
<dbReference type="Proteomes" id="UP001489004">
    <property type="component" value="Unassembled WGS sequence"/>
</dbReference>
<protein>
    <recommendedName>
        <fullName evidence="1">TLDc domain-containing protein</fullName>
    </recommendedName>
</protein>
<dbReference type="EMBL" id="JALJOR010000002">
    <property type="protein sequence ID" value="KAK9823378.1"/>
    <property type="molecule type" value="Genomic_DNA"/>
</dbReference>
<evidence type="ECO:0000313" key="2">
    <source>
        <dbReference type="EMBL" id="KAK9823378.1"/>
    </source>
</evidence>
<keyword evidence="3" id="KW-1185">Reference proteome</keyword>
<sequence>MENLDLVETLFSRVFGKRALEAQSPFGMKRMTAEEFPEQYEATTTAKAAPVTGDSEEVALFRPLLAQTQLERVPLRLAYSADQHGWTAAAFHERVDTFGAAVVLARTEGGAICGGYNNRGWIGLGEDRNSIAAFLFTWPDGDASTQPIKLPKVGGASLAVLDKPDTGPWFGADSLAHFF</sequence>
<organism evidence="2 3">
    <name type="scientific">[Myrmecia] bisecta</name>
    <dbReference type="NCBI Taxonomy" id="41462"/>
    <lineage>
        <taxon>Eukaryota</taxon>
        <taxon>Viridiplantae</taxon>
        <taxon>Chlorophyta</taxon>
        <taxon>core chlorophytes</taxon>
        <taxon>Trebouxiophyceae</taxon>
        <taxon>Trebouxiales</taxon>
        <taxon>Trebouxiaceae</taxon>
        <taxon>Myrmecia</taxon>
    </lineage>
</organism>
<comment type="caution">
    <text evidence="2">The sequence shown here is derived from an EMBL/GenBank/DDBJ whole genome shotgun (WGS) entry which is preliminary data.</text>
</comment>
<dbReference type="PROSITE" id="PS51886">
    <property type="entry name" value="TLDC"/>
    <property type="match status" value="1"/>
</dbReference>
<proteinExistence type="predicted"/>
<dbReference type="InterPro" id="IPR006571">
    <property type="entry name" value="TLDc_dom"/>
</dbReference>